<proteinExistence type="predicted"/>
<dbReference type="EMBL" id="SSUX01000008">
    <property type="protein sequence ID" value="THJ45100.1"/>
    <property type="molecule type" value="Genomic_DNA"/>
</dbReference>
<dbReference type="Proteomes" id="UP000309618">
    <property type="component" value="Unassembled WGS sequence"/>
</dbReference>
<gene>
    <name evidence="1" type="ORF">E8Q35_13035</name>
</gene>
<dbReference type="RefSeq" id="WP_136501923.1">
    <property type="nucleotide sequence ID" value="NZ_SSUX01000008.1"/>
</dbReference>
<evidence type="ECO:0000313" key="2">
    <source>
        <dbReference type="Proteomes" id="UP000309618"/>
    </source>
</evidence>
<organism evidence="1 2">
    <name type="scientific">Aeromonas veronii</name>
    <dbReference type="NCBI Taxonomy" id="654"/>
    <lineage>
        <taxon>Bacteria</taxon>
        <taxon>Pseudomonadati</taxon>
        <taxon>Pseudomonadota</taxon>
        <taxon>Gammaproteobacteria</taxon>
        <taxon>Aeromonadales</taxon>
        <taxon>Aeromonadaceae</taxon>
        <taxon>Aeromonas</taxon>
    </lineage>
</organism>
<accession>A0A4S5CHE0</accession>
<reference evidence="1 2" key="1">
    <citation type="submission" date="2019-04" db="EMBL/GenBank/DDBJ databases">
        <title>Comparative genomics of Aeromonas veronii strains pathogenic to fish.</title>
        <authorList>
            <person name="Cascarano M.C."/>
            <person name="Smyrli M."/>
            <person name="Katharios P."/>
        </authorList>
    </citation>
    <scope>NUCLEOTIDE SEQUENCE [LARGE SCALE GENOMIC DNA]</scope>
    <source>
        <strain evidence="1 2">XU1</strain>
    </source>
</reference>
<evidence type="ECO:0000313" key="1">
    <source>
        <dbReference type="EMBL" id="THJ45100.1"/>
    </source>
</evidence>
<dbReference type="AlphaFoldDB" id="A0A4S5CHE0"/>
<name>A0A4S5CHE0_AERVE</name>
<comment type="caution">
    <text evidence="1">The sequence shown here is derived from an EMBL/GenBank/DDBJ whole genome shotgun (WGS) entry which is preliminary data.</text>
</comment>
<sequence>MAIELVAPSSAINMIGPYLAAYAVCPFCKYENIFTRLEGPVSPVKAVSVCEHIRAHFIDDEGESKFEFENQMTALKGQ</sequence>
<protein>
    <submittedName>
        <fullName evidence="1">Uncharacterized protein</fullName>
    </submittedName>
</protein>